<dbReference type="PANTHER" id="PTHR11240:SF22">
    <property type="entry name" value="RIBONUCLEASE T2"/>
    <property type="match status" value="1"/>
</dbReference>
<dbReference type="InterPro" id="IPR033697">
    <property type="entry name" value="Ribonuclease_T2_eukaryotic"/>
</dbReference>
<feature type="active site" evidence="3">
    <location>
        <position position="108"/>
    </location>
</feature>
<dbReference type="EMBL" id="JAIWYP010000009">
    <property type="protein sequence ID" value="KAH3768937.1"/>
    <property type="molecule type" value="Genomic_DNA"/>
</dbReference>
<dbReference type="GO" id="GO:0005576">
    <property type="term" value="C:extracellular region"/>
    <property type="evidence" value="ECO:0007669"/>
    <property type="project" value="TreeGrafter"/>
</dbReference>
<proteinExistence type="inferred from homology"/>
<dbReference type="SUPFAM" id="SSF55895">
    <property type="entry name" value="Ribonuclease Rh-like"/>
    <property type="match status" value="1"/>
</dbReference>
<reference evidence="5" key="1">
    <citation type="journal article" date="2019" name="bioRxiv">
        <title>The Genome of the Zebra Mussel, Dreissena polymorpha: A Resource for Invasive Species Research.</title>
        <authorList>
            <person name="McCartney M.A."/>
            <person name="Auch B."/>
            <person name="Kono T."/>
            <person name="Mallez S."/>
            <person name="Zhang Y."/>
            <person name="Obille A."/>
            <person name="Becker A."/>
            <person name="Abrahante J.E."/>
            <person name="Garbe J."/>
            <person name="Badalamenti J.P."/>
            <person name="Herman A."/>
            <person name="Mangelson H."/>
            <person name="Liachko I."/>
            <person name="Sullivan S."/>
            <person name="Sone E.D."/>
            <person name="Koren S."/>
            <person name="Silverstein K.A.T."/>
            <person name="Beckman K.B."/>
            <person name="Gohl D.M."/>
        </authorList>
    </citation>
    <scope>NUCLEOTIDE SEQUENCE</scope>
    <source>
        <strain evidence="5">Duluth1</strain>
        <tissue evidence="5">Whole animal</tissue>
    </source>
</reference>
<dbReference type="Gene3D" id="3.90.730.10">
    <property type="entry name" value="Ribonuclease T2-like"/>
    <property type="match status" value="1"/>
</dbReference>
<evidence type="ECO:0000313" key="6">
    <source>
        <dbReference type="Proteomes" id="UP000828390"/>
    </source>
</evidence>
<dbReference type="AlphaFoldDB" id="A0A9D4IE13"/>
<dbReference type="InterPro" id="IPR018188">
    <property type="entry name" value="RNase_T2_His_AS_1"/>
</dbReference>
<evidence type="ECO:0000256" key="1">
    <source>
        <dbReference type="ARBA" id="ARBA00007469"/>
    </source>
</evidence>
<dbReference type="GO" id="GO:0003723">
    <property type="term" value="F:RNA binding"/>
    <property type="evidence" value="ECO:0007669"/>
    <property type="project" value="InterPro"/>
</dbReference>
<keyword evidence="6" id="KW-1185">Reference proteome</keyword>
<feature type="active site" evidence="3">
    <location>
        <position position="112"/>
    </location>
</feature>
<protein>
    <submittedName>
        <fullName evidence="5">Uncharacterized protein</fullName>
    </submittedName>
</protein>
<keyword evidence="2" id="KW-1015">Disulfide bond</keyword>
<sequence length="256" mass="29460">MMWILVTWLPTVVASVGTSEYDHFTFAQSWPPGVCASAGEVHSCQVDRNITTWTIHGLWPTNGSHEGPYHCSEEPFDENQIASFKNELLIYWPNLFKDTEADRLWDHEWTKHGVCAKDVPATNGEYNYFRKGLELNRKYRLLQILEVAGITPNQTTNYTIGQVHDAVKNTTGVEAVFMCYCVRKRRMHPEKRYILTEIQICLDKTKFTPVACPNVQIKRNRCPGFSKCPKHFSYPPIQYGPDETIYFERFGALSGI</sequence>
<dbReference type="InterPro" id="IPR036430">
    <property type="entry name" value="RNase_T2-like_sf"/>
</dbReference>
<dbReference type="PANTHER" id="PTHR11240">
    <property type="entry name" value="RIBONUCLEASE T2"/>
    <property type="match status" value="1"/>
</dbReference>
<comment type="caution">
    <text evidence="5">The sequence shown here is derived from an EMBL/GenBank/DDBJ whole genome shotgun (WGS) entry which is preliminary data.</text>
</comment>
<dbReference type="InterPro" id="IPR033130">
    <property type="entry name" value="RNase_T2_His_AS_2"/>
</dbReference>
<dbReference type="GO" id="GO:0006401">
    <property type="term" value="P:RNA catabolic process"/>
    <property type="evidence" value="ECO:0007669"/>
    <property type="project" value="TreeGrafter"/>
</dbReference>
<dbReference type="Proteomes" id="UP000828390">
    <property type="component" value="Unassembled WGS sequence"/>
</dbReference>
<dbReference type="CDD" id="cd01061">
    <property type="entry name" value="RNase_T2_euk"/>
    <property type="match status" value="1"/>
</dbReference>
<organism evidence="5 6">
    <name type="scientific">Dreissena polymorpha</name>
    <name type="common">Zebra mussel</name>
    <name type="synonym">Mytilus polymorpha</name>
    <dbReference type="NCBI Taxonomy" id="45954"/>
    <lineage>
        <taxon>Eukaryota</taxon>
        <taxon>Metazoa</taxon>
        <taxon>Spiralia</taxon>
        <taxon>Lophotrochozoa</taxon>
        <taxon>Mollusca</taxon>
        <taxon>Bivalvia</taxon>
        <taxon>Autobranchia</taxon>
        <taxon>Heteroconchia</taxon>
        <taxon>Euheterodonta</taxon>
        <taxon>Imparidentia</taxon>
        <taxon>Neoheterodontei</taxon>
        <taxon>Myida</taxon>
        <taxon>Dreissenoidea</taxon>
        <taxon>Dreissenidae</taxon>
        <taxon>Dreissena</taxon>
    </lineage>
</organism>
<dbReference type="PROSITE" id="PS00530">
    <property type="entry name" value="RNASE_T2_1"/>
    <property type="match status" value="1"/>
</dbReference>
<evidence type="ECO:0000313" key="5">
    <source>
        <dbReference type="EMBL" id="KAH3768937.1"/>
    </source>
</evidence>
<accession>A0A9D4IE13</accession>
<evidence type="ECO:0000256" key="3">
    <source>
        <dbReference type="PIRSR" id="PIRSR633697-1"/>
    </source>
</evidence>
<dbReference type="Pfam" id="PF00445">
    <property type="entry name" value="Ribonuclease_T2"/>
    <property type="match status" value="1"/>
</dbReference>
<feature type="active site" evidence="3">
    <location>
        <position position="56"/>
    </location>
</feature>
<comment type="similarity">
    <text evidence="1 4">Belongs to the RNase T2 family.</text>
</comment>
<evidence type="ECO:0000256" key="4">
    <source>
        <dbReference type="RuleBase" id="RU004328"/>
    </source>
</evidence>
<dbReference type="OrthoDB" id="435754at2759"/>
<name>A0A9D4IE13_DREPO</name>
<dbReference type="GO" id="GO:0033897">
    <property type="term" value="F:ribonuclease T2 activity"/>
    <property type="evidence" value="ECO:0007669"/>
    <property type="project" value="InterPro"/>
</dbReference>
<dbReference type="PROSITE" id="PS00531">
    <property type="entry name" value="RNASE_T2_2"/>
    <property type="match status" value="1"/>
</dbReference>
<gene>
    <name evidence="5" type="ORF">DPMN_170155</name>
</gene>
<evidence type="ECO:0000256" key="2">
    <source>
        <dbReference type="ARBA" id="ARBA00023157"/>
    </source>
</evidence>
<reference evidence="5" key="2">
    <citation type="submission" date="2020-11" db="EMBL/GenBank/DDBJ databases">
        <authorList>
            <person name="McCartney M.A."/>
            <person name="Auch B."/>
            <person name="Kono T."/>
            <person name="Mallez S."/>
            <person name="Becker A."/>
            <person name="Gohl D.M."/>
            <person name="Silverstein K.A.T."/>
            <person name="Koren S."/>
            <person name="Bechman K.B."/>
            <person name="Herman A."/>
            <person name="Abrahante J.E."/>
            <person name="Garbe J."/>
        </authorList>
    </citation>
    <scope>NUCLEOTIDE SEQUENCE</scope>
    <source>
        <strain evidence="5">Duluth1</strain>
        <tissue evidence="5">Whole animal</tissue>
    </source>
</reference>
<dbReference type="InterPro" id="IPR001568">
    <property type="entry name" value="RNase_T2-like"/>
</dbReference>